<protein>
    <recommendedName>
        <fullName evidence="6">Zn(2)-C6 fungal-type domain-containing protein</fullName>
    </recommendedName>
</protein>
<dbReference type="RefSeq" id="XP_020055394.1">
    <property type="nucleotide sequence ID" value="XM_020198493.1"/>
</dbReference>
<dbReference type="Proteomes" id="UP000184546">
    <property type="component" value="Unassembled WGS sequence"/>
</dbReference>
<dbReference type="OrthoDB" id="4356994at2759"/>
<keyword evidence="4" id="KW-0539">Nucleus</keyword>
<dbReference type="EMBL" id="KV878978">
    <property type="protein sequence ID" value="OJJ99054.1"/>
    <property type="molecule type" value="Genomic_DNA"/>
</dbReference>
<reference evidence="8" key="1">
    <citation type="journal article" date="2017" name="Genome Biol.">
        <title>Comparative genomics reveals high biological diversity and specific adaptations in the industrially and medically important fungal genus Aspergillus.</title>
        <authorList>
            <person name="de Vries R.P."/>
            <person name="Riley R."/>
            <person name="Wiebenga A."/>
            <person name="Aguilar-Osorio G."/>
            <person name="Amillis S."/>
            <person name="Uchima C.A."/>
            <person name="Anderluh G."/>
            <person name="Asadollahi M."/>
            <person name="Askin M."/>
            <person name="Barry K."/>
            <person name="Battaglia E."/>
            <person name="Bayram O."/>
            <person name="Benocci T."/>
            <person name="Braus-Stromeyer S.A."/>
            <person name="Caldana C."/>
            <person name="Canovas D."/>
            <person name="Cerqueira G.C."/>
            <person name="Chen F."/>
            <person name="Chen W."/>
            <person name="Choi C."/>
            <person name="Clum A."/>
            <person name="Dos Santos R.A."/>
            <person name="Damasio A.R."/>
            <person name="Diallinas G."/>
            <person name="Emri T."/>
            <person name="Fekete E."/>
            <person name="Flipphi M."/>
            <person name="Freyberg S."/>
            <person name="Gallo A."/>
            <person name="Gournas C."/>
            <person name="Habgood R."/>
            <person name="Hainaut M."/>
            <person name="Harispe M.L."/>
            <person name="Henrissat B."/>
            <person name="Hilden K.S."/>
            <person name="Hope R."/>
            <person name="Hossain A."/>
            <person name="Karabika E."/>
            <person name="Karaffa L."/>
            <person name="Karanyi Z."/>
            <person name="Krasevec N."/>
            <person name="Kuo A."/>
            <person name="Kusch H."/>
            <person name="LaButti K."/>
            <person name="Lagendijk E.L."/>
            <person name="Lapidus A."/>
            <person name="Levasseur A."/>
            <person name="Lindquist E."/>
            <person name="Lipzen A."/>
            <person name="Logrieco A.F."/>
            <person name="MacCabe A."/>
            <person name="Maekelae M.R."/>
            <person name="Malavazi I."/>
            <person name="Melin P."/>
            <person name="Meyer V."/>
            <person name="Mielnichuk N."/>
            <person name="Miskei M."/>
            <person name="Molnar A.P."/>
            <person name="Mule G."/>
            <person name="Ngan C.Y."/>
            <person name="Orejas M."/>
            <person name="Orosz E."/>
            <person name="Ouedraogo J.P."/>
            <person name="Overkamp K.M."/>
            <person name="Park H.-S."/>
            <person name="Perrone G."/>
            <person name="Piumi F."/>
            <person name="Punt P.J."/>
            <person name="Ram A.F."/>
            <person name="Ramon A."/>
            <person name="Rauscher S."/>
            <person name="Record E."/>
            <person name="Riano-Pachon D.M."/>
            <person name="Robert V."/>
            <person name="Roehrig J."/>
            <person name="Ruller R."/>
            <person name="Salamov A."/>
            <person name="Salih N.S."/>
            <person name="Samson R.A."/>
            <person name="Sandor E."/>
            <person name="Sanguinetti M."/>
            <person name="Schuetze T."/>
            <person name="Sepcic K."/>
            <person name="Shelest E."/>
            <person name="Sherlock G."/>
            <person name="Sophianopoulou V."/>
            <person name="Squina F.M."/>
            <person name="Sun H."/>
            <person name="Susca A."/>
            <person name="Todd R.B."/>
            <person name="Tsang A."/>
            <person name="Unkles S.E."/>
            <person name="van de Wiele N."/>
            <person name="van Rossen-Uffink D."/>
            <person name="Oliveira J.V."/>
            <person name="Vesth T.C."/>
            <person name="Visser J."/>
            <person name="Yu J.-H."/>
            <person name="Zhou M."/>
            <person name="Andersen M.R."/>
            <person name="Archer D.B."/>
            <person name="Baker S.E."/>
            <person name="Benoit I."/>
            <person name="Brakhage A.A."/>
            <person name="Braus G.H."/>
            <person name="Fischer R."/>
            <person name="Frisvad J.C."/>
            <person name="Goldman G.H."/>
            <person name="Houbraken J."/>
            <person name="Oakley B."/>
            <person name="Pocsi I."/>
            <person name="Scazzocchio C."/>
            <person name="Seiboth B."/>
            <person name="vanKuyk P.A."/>
            <person name="Wortman J."/>
            <person name="Dyer P.S."/>
            <person name="Grigoriev I.V."/>
        </authorList>
    </citation>
    <scope>NUCLEOTIDE SEQUENCE [LARGE SCALE GENOMIC DNA]</scope>
    <source>
        <strain evidence="8">ATCC 16872 / CBS 172.66 / WB 5094</strain>
    </source>
</reference>
<keyword evidence="1" id="KW-0805">Transcription regulation</keyword>
<keyword evidence="3" id="KW-0804">Transcription</keyword>
<evidence type="ECO:0000313" key="7">
    <source>
        <dbReference type="EMBL" id="OJJ99054.1"/>
    </source>
</evidence>
<dbReference type="GeneID" id="30972307"/>
<dbReference type="VEuPathDB" id="FungiDB:ASPACDRAFT_1888692"/>
<dbReference type="AlphaFoldDB" id="A0A1L9WSB1"/>
<dbReference type="PROSITE" id="PS50048">
    <property type="entry name" value="ZN2_CY6_FUNGAL_2"/>
    <property type="match status" value="1"/>
</dbReference>
<evidence type="ECO:0000313" key="8">
    <source>
        <dbReference type="Proteomes" id="UP000184546"/>
    </source>
</evidence>
<feature type="domain" description="Zn(2)-C6 fungal-type" evidence="6">
    <location>
        <begin position="22"/>
        <end position="52"/>
    </location>
</feature>
<evidence type="ECO:0000256" key="4">
    <source>
        <dbReference type="ARBA" id="ARBA00023242"/>
    </source>
</evidence>
<dbReference type="GO" id="GO:0003677">
    <property type="term" value="F:DNA binding"/>
    <property type="evidence" value="ECO:0007669"/>
    <property type="project" value="UniProtKB-KW"/>
</dbReference>
<keyword evidence="8" id="KW-1185">Reference proteome</keyword>
<dbReference type="Pfam" id="PF00172">
    <property type="entry name" value="Zn_clus"/>
    <property type="match status" value="1"/>
</dbReference>
<accession>A0A1L9WSB1</accession>
<dbReference type="GO" id="GO:0009893">
    <property type="term" value="P:positive regulation of metabolic process"/>
    <property type="evidence" value="ECO:0007669"/>
    <property type="project" value="UniProtKB-ARBA"/>
</dbReference>
<proteinExistence type="predicted"/>
<dbReference type="Gene3D" id="4.10.240.10">
    <property type="entry name" value="Zn(2)-C6 fungal-type DNA-binding domain"/>
    <property type="match status" value="1"/>
</dbReference>
<evidence type="ECO:0000256" key="1">
    <source>
        <dbReference type="ARBA" id="ARBA00023015"/>
    </source>
</evidence>
<name>A0A1L9WSB1_ASPA1</name>
<dbReference type="SUPFAM" id="SSF57701">
    <property type="entry name" value="Zn2/Cys6 DNA-binding domain"/>
    <property type="match status" value="1"/>
</dbReference>
<feature type="compositionally biased region" description="Low complexity" evidence="5">
    <location>
        <begin position="103"/>
        <end position="121"/>
    </location>
</feature>
<feature type="region of interest" description="Disordered" evidence="5">
    <location>
        <begin position="61"/>
        <end position="125"/>
    </location>
</feature>
<dbReference type="PANTHER" id="PTHR37534:SF46">
    <property type="entry name" value="ZN(II)2CYS6 TRANSCRIPTION FACTOR (EUROFUNG)"/>
    <property type="match status" value="1"/>
</dbReference>
<dbReference type="InterPro" id="IPR001138">
    <property type="entry name" value="Zn2Cys6_DnaBD"/>
</dbReference>
<dbReference type="SMART" id="SM00066">
    <property type="entry name" value="GAL4"/>
    <property type="match status" value="1"/>
</dbReference>
<dbReference type="InterPro" id="IPR036864">
    <property type="entry name" value="Zn2-C6_fun-type_DNA-bd_sf"/>
</dbReference>
<evidence type="ECO:0000256" key="2">
    <source>
        <dbReference type="ARBA" id="ARBA00023125"/>
    </source>
</evidence>
<dbReference type="OMA" id="HLEWILA"/>
<evidence type="ECO:0000256" key="5">
    <source>
        <dbReference type="SAM" id="MobiDB-lite"/>
    </source>
</evidence>
<dbReference type="GO" id="GO:0008270">
    <property type="term" value="F:zinc ion binding"/>
    <property type="evidence" value="ECO:0007669"/>
    <property type="project" value="InterPro"/>
</dbReference>
<evidence type="ECO:0000256" key="3">
    <source>
        <dbReference type="ARBA" id="ARBA00023163"/>
    </source>
</evidence>
<dbReference type="GO" id="GO:0000981">
    <property type="term" value="F:DNA-binding transcription factor activity, RNA polymerase II-specific"/>
    <property type="evidence" value="ECO:0007669"/>
    <property type="project" value="InterPro"/>
</dbReference>
<feature type="compositionally biased region" description="Polar residues" evidence="5">
    <location>
        <begin position="77"/>
        <end position="94"/>
    </location>
</feature>
<dbReference type="CDD" id="cd00067">
    <property type="entry name" value="GAL4"/>
    <property type="match status" value="1"/>
</dbReference>
<gene>
    <name evidence="7" type="ORF">ASPACDRAFT_1888692</name>
</gene>
<keyword evidence="2" id="KW-0238">DNA-binding</keyword>
<evidence type="ECO:0000259" key="6">
    <source>
        <dbReference type="PROSITE" id="PS50048"/>
    </source>
</evidence>
<dbReference type="PANTHER" id="PTHR37534">
    <property type="entry name" value="TRANSCRIPTIONAL ACTIVATOR PROTEIN UGA3"/>
    <property type="match status" value="1"/>
</dbReference>
<sequence length="655" mass="72851">MVSWLQPRAAQCRTHADNRILGCQTCLAKRVKCDEQHPHCTRCVRLGLTCEWGRGKQPLAARRRGLGPIKHRDSGCWTPSSIQPRQSNESNQRITEARKQLSMEHPSSASASSQETPSSSPVINTDSLASTASAIGSSIYASDSFVGSSQNQERLSIYPFPQAISDLQFDSLDSCGPDSPLSISSRHGLSSIESSSSSVPSWLIAATPLLLADPFTGPSIGSSDTEAVSFHRSVFASLKSSRPPFLSAHSLFLDHAWDKKMAFHFLLALSHSELAIHFGYGARPTPESCLHLQRGSELLIQARNPVAPTDHLELLLSFLYIFMFWMRRERISPSKLRALSATVLAYIREFDLLQACTSDEIYSLPEPSTNAVPYKVLLSRVLVYLYDRDGFCSFFGCGGLLASYMSAYPDQLRKIWRLSRTAFMWNNAQNPLSPSSEASFHEVDEAATLHVYFEMIGLHHEINRYSQSDTPDLAVQGQIQRRLDQTWQEHAPLFDIVATGNDPSLMAMVTVTHFHALRIYLVRSRASAWGSKPIPTEVHSAMSDLVTTLHYTISRGNHVQLMERFQWSLLILGIETQDPVHWEWVDRNISDVAIREAFSLILAAKRRSGGCLPMALVRQLNPGSPLVPRVDTAHAPAEIGCSPSINLTNHNYTPQ</sequence>
<organism evidence="7 8">
    <name type="scientific">Aspergillus aculeatus (strain ATCC 16872 / CBS 172.66 / WB 5094)</name>
    <dbReference type="NCBI Taxonomy" id="690307"/>
    <lineage>
        <taxon>Eukaryota</taxon>
        <taxon>Fungi</taxon>
        <taxon>Dikarya</taxon>
        <taxon>Ascomycota</taxon>
        <taxon>Pezizomycotina</taxon>
        <taxon>Eurotiomycetes</taxon>
        <taxon>Eurotiomycetidae</taxon>
        <taxon>Eurotiales</taxon>
        <taxon>Aspergillaceae</taxon>
        <taxon>Aspergillus</taxon>
        <taxon>Aspergillus subgen. Circumdati</taxon>
    </lineage>
</organism>